<dbReference type="Pfam" id="PF18758">
    <property type="entry name" value="KDZ"/>
    <property type="match status" value="1"/>
</dbReference>
<evidence type="ECO:0000256" key="1">
    <source>
        <dbReference type="SAM" id="MobiDB-lite"/>
    </source>
</evidence>
<comment type="caution">
    <text evidence="2">The sequence shown here is derived from an EMBL/GenBank/DDBJ whole genome shotgun (WGS) entry which is preliminary data.</text>
</comment>
<accession>A0ABR2Z848</accession>
<dbReference type="Proteomes" id="UP001437256">
    <property type="component" value="Unassembled WGS sequence"/>
</dbReference>
<sequence>MAYKRRCEHDALADTVNIITIDDNDNVVEEEHSGAGENYWSLAKAQLSSMWELLSYQRKELFNSAGHGTSFSDIPIYNPDAPDDNDWNDDDFQIPVGEEGAMHSNAGGEFDYHNFLDTLLSEAPSRINMRERHHRTEHAYLLHQSHGAPDPGDDDLCEGQPWTIARMDLYEYCYLEDIRHVHGSQTANETLAFYGYLGGSPDDPTIAFPFKFLETFRQIHCVCPQFSISGLSCTLTNTHSRFPMPHLEQQLRVAYDTYLSIKHEVQLRVENALGCDSHSHFVCNVCPPCTYQLENEVALTPTILMAMDGNNSLKLVDASKQYGRARLDTRRLRHPRWLDAEFVDEFQDEVVNARKKGPNPTLKPINTGSGSTDGSPEPDDCRNTWLTDDELDDLAGIINPCVERWKAAGLEANKKMFSFFAISGIFPSVCRHGHVLVICDMRRSGELMKYPLAIVKALLDWYGKDLGLRYDIMCAFYQTLLRSEKLGNQVVVFRLKGVVPTFHGHTHNRRCQVSWHPMYTQGVGLEDFEECERTFSESNHLASTTCLASEFHCHQSLMEPFDFHDVDKHIASGNFIFQNYLQALLRIETDEPLFQDLCDCQGISQGDCECFLQEEIEHFSKEHKEPPDVAMRLDYVELLQKLTKQKAASDDAYGGYQSAQRSKQVTAKQLLSLHTRSQTTLNRYRSPLEEEYIETLLAMRARNYRRALERLEQLVVQWLLKLTKLNMSGTSYKQCEKITQALHARAKAIQKALDEYYETASAMNPPRPRLDWKDILEMVTLADFNLLKDTHLDLTNVAWAQPLNRESIWLYFGLKGACEEITRLNVEIRHLISFMINNYADHFHAFEQAIEQGNDQLAMELSQRMTDEPA</sequence>
<gene>
    <name evidence="2" type="ORF">AAF712_015921</name>
</gene>
<protein>
    <recommendedName>
        <fullName evidence="4">CxC2-like cysteine cluster KDZ transposase-associated domain-containing protein</fullName>
    </recommendedName>
</protein>
<feature type="region of interest" description="Disordered" evidence="1">
    <location>
        <begin position="354"/>
        <end position="380"/>
    </location>
</feature>
<evidence type="ECO:0008006" key="4">
    <source>
        <dbReference type="Google" id="ProtNLM"/>
    </source>
</evidence>
<evidence type="ECO:0000313" key="2">
    <source>
        <dbReference type="EMBL" id="KAL0057440.1"/>
    </source>
</evidence>
<keyword evidence="3" id="KW-1185">Reference proteome</keyword>
<evidence type="ECO:0000313" key="3">
    <source>
        <dbReference type="Proteomes" id="UP001437256"/>
    </source>
</evidence>
<name>A0ABR2Z848_9AGAR</name>
<feature type="compositionally biased region" description="Polar residues" evidence="1">
    <location>
        <begin position="364"/>
        <end position="374"/>
    </location>
</feature>
<reference evidence="2 3" key="1">
    <citation type="submission" date="2024-05" db="EMBL/GenBank/DDBJ databases">
        <title>A draft genome resource for the thread blight pathogen Marasmius tenuissimus strain MS-2.</title>
        <authorList>
            <person name="Yulfo-Soto G.E."/>
            <person name="Baruah I.K."/>
            <person name="Amoako-Attah I."/>
            <person name="Bukari Y."/>
            <person name="Meinhardt L.W."/>
            <person name="Bailey B.A."/>
            <person name="Cohen S.P."/>
        </authorList>
    </citation>
    <scope>NUCLEOTIDE SEQUENCE [LARGE SCALE GENOMIC DNA]</scope>
    <source>
        <strain evidence="2 3">MS-2</strain>
    </source>
</reference>
<dbReference type="PANTHER" id="PTHR33096">
    <property type="entry name" value="CXC2 DOMAIN-CONTAINING PROTEIN"/>
    <property type="match status" value="1"/>
</dbReference>
<dbReference type="EMBL" id="JBBXMP010000539">
    <property type="protein sequence ID" value="KAL0057440.1"/>
    <property type="molecule type" value="Genomic_DNA"/>
</dbReference>
<dbReference type="PANTHER" id="PTHR33096:SF1">
    <property type="entry name" value="CXC1-LIKE CYSTEINE CLUSTER ASSOCIATED WITH KDZ TRANSPOSASES DOMAIN-CONTAINING PROTEIN"/>
    <property type="match status" value="1"/>
</dbReference>
<dbReference type="InterPro" id="IPR040521">
    <property type="entry name" value="KDZ"/>
</dbReference>
<organism evidence="2 3">
    <name type="scientific">Marasmius tenuissimus</name>
    <dbReference type="NCBI Taxonomy" id="585030"/>
    <lineage>
        <taxon>Eukaryota</taxon>
        <taxon>Fungi</taxon>
        <taxon>Dikarya</taxon>
        <taxon>Basidiomycota</taxon>
        <taxon>Agaricomycotina</taxon>
        <taxon>Agaricomycetes</taxon>
        <taxon>Agaricomycetidae</taxon>
        <taxon>Agaricales</taxon>
        <taxon>Marasmiineae</taxon>
        <taxon>Marasmiaceae</taxon>
        <taxon>Marasmius</taxon>
    </lineage>
</organism>
<proteinExistence type="predicted"/>